<keyword evidence="2" id="KW-1185">Reference proteome</keyword>
<reference evidence="1 2" key="1">
    <citation type="submission" date="2023-07" db="EMBL/GenBank/DDBJ databases">
        <title>Sorghum-associated microbial communities from plants grown in Nebraska, USA.</title>
        <authorList>
            <person name="Schachtman D."/>
        </authorList>
    </citation>
    <scope>NUCLEOTIDE SEQUENCE [LARGE SCALE GENOMIC DNA]</scope>
    <source>
        <strain evidence="1 2">DS994</strain>
    </source>
</reference>
<protein>
    <recommendedName>
        <fullName evidence="3">Tn3 transposase DDE domain-containing protein</fullName>
    </recommendedName>
</protein>
<evidence type="ECO:0000313" key="2">
    <source>
        <dbReference type="Proteomes" id="UP001226389"/>
    </source>
</evidence>
<gene>
    <name evidence="1" type="ORF">J2T22_001111</name>
</gene>
<proteinExistence type="predicted"/>
<evidence type="ECO:0008006" key="3">
    <source>
        <dbReference type="Google" id="ProtNLM"/>
    </source>
</evidence>
<sequence>MAGCKPFGTLSTSPDGERTKVGIRAILVRAASSGQARLRSEYSRALLVHLCWNHGGLHEPGGSERTYVQNSFKGHQTRTGTPATASRGWLQVPAPRRETPWQARPRISIPAKSDFRKRLLLAWTRLSRRNSLTQIKHAVLGRQEAPQSGERLAATRRTRVQRVATTRSLGMRAAVRWQSARNRPRVSGPLTAHGSRPCCGRC</sequence>
<evidence type="ECO:0000313" key="1">
    <source>
        <dbReference type="EMBL" id="MDQ0117938.1"/>
    </source>
</evidence>
<dbReference type="EMBL" id="JAUSSY010000003">
    <property type="protein sequence ID" value="MDQ0117938.1"/>
    <property type="molecule type" value="Genomic_DNA"/>
</dbReference>
<dbReference type="Proteomes" id="UP001226389">
    <property type="component" value="Unassembled WGS sequence"/>
</dbReference>
<accession>A0ABT9UG53</accession>
<comment type="caution">
    <text evidence="1">The sequence shown here is derived from an EMBL/GenBank/DDBJ whole genome shotgun (WGS) entry which is preliminary data.</text>
</comment>
<organism evidence="1 2">
    <name type="scientific">Pseudarthrobacter defluvii</name>
    <dbReference type="NCBI Taxonomy" id="410837"/>
    <lineage>
        <taxon>Bacteria</taxon>
        <taxon>Bacillati</taxon>
        <taxon>Actinomycetota</taxon>
        <taxon>Actinomycetes</taxon>
        <taxon>Micrococcales</taxon>
        <taxon>Micrococcaceae</taxon>
        <taxon>Pseudarthrobacter</taxon>
    </lineage>
</organism>
<name>A0ABT9UG53_9MICC</name>